<dbReference type="InterPro" id="IPR004252">
    <property type="entry name" value="Probable_transposase_24"/>
</dbReference>
<dbReference type="AlphaFoldDB" id="A0A6A1V1A3"/>
<protein>
    <submittedName>
        <fullName evidence="3">Uncharacterized protein</fullName>
    </submittedName>
</protein>
<dbReference type="PANTHER" id="PTHR33499">
    <property type="entry name" value="OS12G0282400 PROTEIN-RELATED"/>
    <property type="match status" value="1"/>
</dbReference>
<gene>
    <name evidence="3" type="ORF">CJ030_MR7G000109</name>
</gene>
<reference evidence="3 4" key="1">
    <citation type="journal article" date="2019" name="Plant Biotechnol. J.">
        <title>The red bayberry genome and genetic basis of sex determination.</title>
        <authorList>
            <person name="Jia H.M."/>
            <person name="Jia H.J."/>
            <person name="Cai Q.L."/>
            <person name="Wang Y."/>
            <person name="Zhao H.B."/>
            <person name="Yang W.F."/>
            <person name="Wang G.Y."/>
            <person name="Li Y.H."/>
            <person name="Zhan D.L."/>
            <person name="Shen Y.T."/>
            <person name="Niu Q.F."/>
            <person name="Chang L."/>
            <person name="Qiu J."/>
            <person name="Zhao L."/>
            <person name="Xie H.B."/>
            <person name="Fu W.Y."/>
            <person name="Jin J."/>
            <person name="Li X.W."/>
            <person name="Jiao Y."/>
            <person name="Zhou C.C."/>
            <person name="Tu T."/>
            <person name="Chai C.Y."/>
            <person name="Gao J.L."/>
            <person name="Fan L.J."/>
            <person name="van de Weg E."/>
            <person name="Wang J.Y."/>
            <person name="Gao Z.S."/>
        </authorList>
    </citation>
    <scope>NUCLEOTIDE SEQUENCE [LARGE SCALE GENOMIC DNA]</scope>
    <source>
        <tissue evidence="3">Leaves</tissue>
    </source>
</reference>
<dbReference type="PANTHER" id="PTHR33499:SF11">
    <property type="entry name" value="NO APICAL MERISTEM-ASSOCIATED C-TERMINAL DOMAIN-CONTAINING PROTEIN"/>
    <property type="match status" value="1"/>
</dbReference>
<comment type="caution">
    <text evidence="3">The sequence shown here is derived from an EMBL/GenBank/DDBJ whole genome shotgun (WGS) entry which is preliminary data.</text>
</comment>
<feature type="compositionally biased region" description="Basic and acidic residues" evidence="2">
    <location>
        <begin position="473"/>
        <end position="495"/>
    </location>
</feature>
<keyword evidence="4" id="KW-1185">Reference proteome</keyword>
<feature type="region of interest" description="Disordered" evidence="2">
    <location>
        <begin position="466"/>
        <end position="583"/>
    </location>
</feature>
<proteinExistence type="predicted"/>
<keyword evidence="1" id="KW-0175">Coiled coil</keyword>
<name>A0A6A1V1A3_9ROSI</name>
<feature type="compositionally biased region" description="Basic and acidic residues" evidence="2">
    <location>
        <begin position="503"/>
        <end position="520"/>
    </location>
</feature>
<organism evidence="3 4">
    <name type="scientific">Morella rubra</name>
    <name type="common">Chinese bayberry</name>
    <dbReference type="NCBI Taxonomy" id="262757"/>
    <lineage>
        <taxon>Eukaryota</taxon>
        <taxon>Viridiplantae</taxon>
        <taxon>Streptophyta</taxon>
        <taxon>Embryophyta</taxon>
        <taxon>Tracheophyta</taxon>
        <taxon>Spermatophyta</taxon>
        <taxon>Magnoliopsida</taxon>
        <taxon>eudicotyledons</taxon>
        <taxon>Gunneridae</taxon>
        <taxon>Pentapetalae</taxon>
        <taxon>rosids</taxon>
        <taxon>fabids</taxon>
        <taxon>Fagales</taxon>
        <taxon>Myricaceae</taxon>
        <taxon>Morella</taxon>
    </lineage>
</organism>
<dbReference type="Proteomes" id="UP000516437">
    <property type="component" value="Chromosome 7"/>
</dbReference>
<dbReference type="Pfam" id="PF03004">
    <property type="entry name" value="Transposase_24"/>
    <property type="match status" value="1"/>
</dbReference>
<feature type="coiled-coil region" evidence="1">
    <location>
        <begin position="347"/>
        <end position="412"/>
    </location>
</feature>
<evidence type="ECO:0000313" key="4">
    <source>
        <dbReference type="Proteomes" id="UP000516437"/>
    </source>
</evidence>
<dbReference type="EMBL" id="RXIC02000025">
    <property type="protein sequence ID" value="KAB1206435.1"/>
    <property type="molecule type" value="Genomic_DNA"/>
</dbReference>
<evidence type="ECO:0000256" key="1">
    <source>
        <dbReference type="SAM" id="Coils"/>
    </source>
</evidence>
<evidence type="ECO:0000256" key="2">
    <source>
        <dbReference type="SAM" id="MobiDB-lite"/>
    </source>
</evidence>
<dbReference type="OrthoDB" id="1921870at2759"/>
<accession>A0A6A1V1A3</accession>
<feature type="region of interest" description="Disordered" evidence="2">
    <location>
        <begin position="64"/>
        <end position="87"/>
    </location>
</feature>
<evidence type="ECO:0000313" key="3">
    <source>
        <dbReference type="EMBL" id="KAB1206435.1"/>
    </source>
</evidence>
<sequence>MEEEASEDGEGPSNHEAYQENESIELFVDFSSFDMIPLTRNDVETYVPDDVMPAGGKHLRCDSSVRAESSPGTLAVSGPSLRDRNELPSLTQPVMTSGIRHVRGSTRGIALLKARTGGKLTVHIPDGRTGGDDKASSMLSSHIGALVRQHVPFDTSKWKEDDFQLDYDRAEDRFTVTSTMNTAYRTHRNRMFQHYLVFNSKEEALEHPYPDMNKEEWTRVCDLFASEEFQRRSAINKENRAKLKIVHTSGARSFQRTRALLKNPESDEISAALLYKKTHTNKDGMWTSKDARENFEKMEALQLQHESEGKSYTEVEIFAEVLGTKAGYVRGLGRSVRSVGSSSSVSSVDLSRKLEEARLQIEEMRARQLEYEALLVKRSDMEQTMREHLQMMEEQQRKKDEELMQMMAEQQRKKTKSTEDDGGAAKDLVEQQERRMQLMVEQMPLGCEPEDLSSIDKENAVVKENITVGSEGTEDKVDTEQPTKAEKENVMEKENINTGSEGTETKEETTAEDTQKDVDAGKNLVLSSLTPSITADHGRRVSAEPPSMTDKNLSVMETGPELPKSDDDALLNGSKAPTHQPPEMVMLVRVAEKTK</sequence>